<dbReference type="EMBL" id="KZ505706">
    <property type="protein sequence ID" value="PKU46530.1"/>
    <property type="molecule type" value="Genomic_DNA"/>
</dbReference>
<reference evidence="2" key="1">
    <citation type="submission" date="2017-11" db="EMBL/GenBank/DDBJ databases">
        <authorList>
            <person name="Lima N.C."/>
            <person name="Parody-Merino A.M."/>
            <person name="Battley P.F."/>
            <person name="Fidler A.E."/>
            <person name="Prosdocimi F."/>
        </authorList>
    </citation>
    <scope>NUCLEOTIDE SEQUENCE [LARGE SCALE GENOMIC DNA]</scope>
</reference>
<dbReference type="Proteomes" id="UP000233556">
    <property type="component" value="Unassembled WGS sequence"/>
</dbReference>
<name>A0A2I0UKG1_LIMLA</name>
<keyword evidence="2" id="KW-1185">Reference proteome</keyword>
<accession>A0A2I0UKG1</accession>
<protein>
    <submittedName>
        <fullName evidence="1">Uncharacterized protein</fullName>
    </submittedName>
</protein>
<organism evidence="1 2">
    <name type="scientific">Limosa lapponica baueri</name>
    <dbReference type="NCBI Taxonomy" id="1758121"/>
    <lineage>
        <taxon>Eukaryota</taxon>
        <taxon>Metazoa</taxon>
        <taxon>Chordata</taxon>
        <taxon>Craniata</taxon>
        <taxon>Vertebrata</taxon>
        <taxon>Euteleostomi</taxon>
        <taxon>Archelosauria</taxon>
        <taxon>Archosauria</taxon>
        <taxon>Dinosauria</taxon>
        <taxon>Saurischia</taxon>
        <taxon>Theropoda</taxon>
        <taxon>Coelurosauria</taxon>
        <taxon>Aves</taxon>
        <taxon>Neognathae</taxon>
        <taxon>Neoaves</taxon>
        <taxon>Charadriiformes</taxon>
        <taxon>Scolopacidae</taxon>
        <taxon>Limosa</taxon>
    </lineage>
</organism>
<evidence type="ECO:0000313" key="2">
    <source>
        <dbReference type="Proteomes" id="UP000233556"/>
    </source>
</evidence>
<sequence length="160" mass="17084">MIDQGISRAQLTHGGPPALQAPLPKCMGLQIPVPSDLLTVTIFTASRTVSPDDDTAQKMKFVGMTSLDLGNRLRLPVGGGDSPGQVTQASSDVKMCEDPREVKFEGDKHGAEHVDTSQTSCVAHTLPGLHREPAHASDVASLKIPDFHANVNCPKHMQKD</sequence>
<evidence type="ECO:0000313" key="1">
    <source>
        <dbReference type="EMBL" id="PKU46530.1"/>
    </source>
</evidence>
<proteinExistence type="predicted"/>
<reference evidence="2" key="2">
    <citation type="submission" date="2017-12" db="EMBL/GenBank/DDBJ databases">
        <title>Genome sequence of the Bar-tailed Godwit (Limosa lapponica baueri).</title>
        <authorList>
            <person name="Lima N.C.B."/>
            <person name="Parody-Merino A.M."/>
            <person name="Battley P.F."/>
            <person name="Fidler A.E."/>
            <person name="Prosdocimi F."/>
        </authorList>
    </citation>
    <scope>NUCLEOTIDE SEQUENCE [LARGE SCALE GENOMIC DNA]</scope>
</reference>
<dbReference type="AlphaFoldDB" id="A0A2I0UKG1"/>
<gene>
    <name evidence="1" type="ORF">llap_3157</name>
</gene>